<protein>
    <submittedName>
        <fullName evidence="2">SEP domain-containing protein</fullName>
    </submittedName>
</protein>
<dbReference type="AlphaFoldDB" id="A0AAD6SCD0"/>
<feature type="domain" description="SEP" evidence="1">
    <location>
        <begin position="2"/>
        <end position="66"/>
    </location>
</feature>
<dbReference type="InterPro" id="IPR012989">
    <property type="entry name" value="SEP_domain"/>
</dbReference>
<dbReference type="GO" id="GO:0007030">
    <property type="term" value="P:Golgi organization"/>
    <property type="evidence" value="ECO:0007669"/>
    <property type="project" value="TreeGrafter"/>
</dbReference>
<proteinExistence type="predicted"/>
<name>A0AAD6SCD0_9AGAR</name>
<reference evidence="2" key="1">
    <citation type="submission" date="2023-03" db="EMBL/GenBank/DDBJ databases">
        <title>Massive genome expansion in bonnet fungi (Mycena s.s.) driven by repeated elements and novel gene families across ecological guilds.</title>
        <authorList>
            <consortium name="Lawrence Berkeley National Laboratory"/>
            <person name="Harder C.B."/>
            <person name="Miyauchi S."/>
            <person name="Viragh M."/>
            <person name="Kuo A."/>
            <person name="Thoen E."/>
            <person name="Andreopoulos B."/>
            <person name="Lu D."/>
            <person name="Skrede I."/>
            <person name="Drula E."/>
            <person name="Henrissat B."/>
            <person name="Morin E."/>
            <person name="Kohler A."/>
            <person name="Barry K."/>
            <person name="LaButti K."/>
            <person name="Morin E."/>
            <person name="Salamov A."/>
            <person name="Lipzen A."/>
            <person name="Mereny Z."/>
            <person name="Hegedus B."/>
            <person name="Baldrian P."/>
            <person name="Stursova M."/>
            <person name="Weitz H."/>
            <person name="Taylor A."/>
            <person name="Grigoriev I.V."/>
            <person name="Nagy L.G."/>
            <person name="Martin F."/>
            <person name="Kauserud H."/>
        </authorList>
    </citation>
    <scope>NUCLEOTIDE SEQUENCE</scope>
    <source>
        <strain evidence="2">CBHHK200</strain>
    </source>
</reference>
<comment type="caution">
    <text evidence="2">The sequence shown here is derived from an EMBL/GenBank/DDBJ whole genome shotgun (WGS) entry which is preliminary data.</text>
</comment>
<dbReference type="Gene3D" id="3.10.20.90">
    <property type="entry name" value="Phosphatidylinositol 3-kinase Catalytic Subunit, Chain A, domain 1"/>
    <property type="match status" value="1"/>
</dbReference>
<dbReference type="GO" id="GO:0043161">
    <property type="term" value="P:proteasome-mediated ubiquitin-dependent protein catabolic process"/>
    <property type="evidence" value="ECO:0007669"/>
    <property type="project" value="TreeGrafter"/>
</dbReference>
<dbReference type="Proteomes" id="UP001218188">
    <property type="component" value="Unassembled WGS sequence"/>
</dbReference>
<sequence length="147" mass="16054">MLSATHLTFWRDGFTMQDSPLMRYDDPANAKLLKAIHAGHAPPSLKVPVGRPVDVHVTSRSDDNYGRAFSGVGMRLGGRRPLNMEADPSLIFMITPTSGGSAAVSSRLGSTISQPFKFGESRSTTSLQIQFPDGQRMVWPPEVRLRG</sequence>
<dbReference type="GO" id="GO:0061025">
    <property type="term" value="P:membrane fusion"/>
    <property type="evidence" value="ECO:0007669"/>
    <property type="project" value="TreeGrafter"/>
</dbReference>
<dbReference type="SMART" id="SM00553">
    <property type="entry name" value="SEP"/>
    <property type="match status" value="1"/>
</dbReference>
<dbReference type="GO" id="GO:0005634">
    <property type="term" value="C:nucleus"/>
    <property type="evidence" value="ECO:0007669"/>
    <property type="project" value="TreeGrafter"/>
</dbReference>
<dbReference type="InterPro" id="IPR036241">
    <property type="entry name" value="NSFL1C_SEP_dom_sf"/>
</dbReference>
<dbReference type="PANTHER" id="PTHR23333">
    <property type="entry name" value="UBX DOMAIN CONTAINING PROTEIN"/>
    <property type="match status" value="1"/>
</dbReference>
<dbReference type="GO" id="GO:0043130">
    <property type="term" value="F:ubiquitin binding"/>
    <property type="evidence" value="ECO:0007669"/>
    <property type="project" value="TreeGrafter"/>
</dbReference>
<dbReference type="GO" id="GO:0005829">
    <property type="term" value="C:cytosol"/>
    <property type="evidence" value="ECO:0007669"/>
    <property type="project" value="TreeGrafter"/>
</dbReference>
<dbReference type="PROSITE" id="PS51399">
    <property type="entry name" value="SEP"/>
    <property type="match status" value="1"/>
</dbReference>
<evidence type="ECO:0000313" key="2">
    <source>
        <dbReference type="EMBL" id="KAJ7024647.1"/>
    </source>
</evidence>
<dbReference type="GO" id="GO:0031468">
    <property type="term" value="P:nuclear membrane reassembly"/>
    <property type="evidence" value="ECO:0007669"/>
    <property type="project" value="TreeGrafter"/>
</dbReference>
<dbReference type="EMBL" id="JARJCM010000166">
    <property type="protein sequence ID" value="KAJ7024647.1"/>
    <property type="molecule type" value="Genomic_DNA"/>
</dbReference>
<dbReference type="GO" id="GO:0000045">
    <property type="term" value="P:autophagosome assembly"/>
    <property type="evidence" value="ECO:0007669"/>
    <property type="project" value="TreeGrafter"/>
</dbReference>
<dbReference type="PANTHER" id="PTHR23333:SF20">
    <property type="entry name" value="NSFL1 COFACTOR P47"/>
    <property type="match status" value="1"/>
</dbReference>
<gene>
    <name evidence="2" type="ORF">C8F04DRAFT_1192171</name>
</gene>
<organism evidence="2 3">
    <name type="scientific">Mycena alexandri</name>
    <dbReference type="NCBI Taxonomy" id="1745969"/>
    <lineage>
        <taxon>Eukaryota</taxon>
        <taxon>Fungi</taxon>
        <taxon>Dikarya</taxon>
        <taxon>Basidiomycota</taxon>
        <taxon>Agaricomycotina</taxon>
        <taxon>Agaricomycetes</taxon>
        <taxon>Agaricomycetidae</taxon>
        <taxon>Agaricales</taxon>
        <taxon>Marasmiineae</taxon>
        <taxon>Mycenaceae</taxon>
        <taxon>Mycena</taxon>
    </lineage>
</organism>
<evidence type="ECO:0000259" key="1">
    <source>
        <dbReference type="PROSITE" id="PS51399"/>
    </source>
</evidence>
<dbReference type="SUPFAM" id="SSF102848">
    <property type="entry name" value="NSFL1 (p97 ATPase) cofactor p47, SEP domain"/>
    <property type="match status" value="1"/>
</dbReference>
<evidence type="ECO:0000313" key="3">
    <source>
        <dbReference type="Proteomes" id="UP001218188"/>
    </source>
</evidence>
<keyword evidence="3" id="KW-1185">Reference proteome</keyword>
<dbReference type="Gene3D" id="3.30.420.210">
    <property type="entry name" value="SEP domain"/>
    <property type="match status" value="1"/>
</dbReference>
<accession>A0AAD6SCD0</accession>
<dbReference type="Pfam" id="PF08059">
    <property type="entry name" value="SEP"/>
    <property type="match status" value="1"/>
</dbReference>